<name>A0A061AHJ5_9MOLU</name>
<evidence type="ECO:0000313" key="2">
    <source>
        <dbReference type="EMBL" id="CDR31081.1"/>
    </source>
</evidence>
<dbReference type="EMBL" id="LK028559">
    <property type="protein sequence ID" value="CDR31081.1"/>
    <property type="molecule type" value="Genomic_DNA"/>
</dbReference>
<dbReference type="RefSeq" id="WP_045749537.1">
    <property type="nucleotide sequence ID" value="NZ_FUZK01000001.1"/>
</dbReference>
<sequence length="215" mass="25392">MLPKHQPQSKFGKWLLKYRLKLFLFIFIIVVPVTFIIALYLGDYLKYKNVDFGNDIQSNFLSSYITYEDETNHEIINLETPDLIVQVKLISFHIPEFYDETNGHYTIRAKYKTKNNVHIHGFETVFLLQTDWMNAKSEPLNMALTENFSTNRMISFNHILPHQPLWFVEVQKPNLYSKITYHIELAMDQEVTVNYYFRTDLLGLTPSTVIDENNA</sequence>
<dbReference type="AlphaFoldDB" id="A0A061AHJ5"/>
<keyword evidence="1" id="KW-0472">Membrane</keyword>
<dbReference type="KEGG" id="aoc:Aocu_10080"/>
<keyword evidence="3" id="KW-1185">Reference proteome</keyword>
<evidence type="ECO:0000313" key="3">
    <source>
        <dbReference type="Proteomes" id="UP000032434"/>
    </source>
</evidence>
<dbReference type="PATRIC" id="fig|35623.3.peg.1008"/>
<evidence type="ECO:0000256" key="1">
    <source>
        <dbReference type="SAM" id="Phobius"/>
    </source>
</evidence>
<reference evidence="3" key="1">
    <citation type="submission" date="2014-05" db="EMBL/GenBank/DDBJ databases">
        <authorList>
            <person name="Kube M."/>
        </authorList>
    </citation>
    <scope>NUCLEOTIDE SEQUENCE [LARGE SCALE GENOMIC DNA]</scope>
</reference>
<protein>
    <submittedName>
        <fullName evidence="2">Uncharacterized protein</fullName>
    </submittedName>
</protein>
<feature type="transmembrane region" description="Helical" evidence="1">
    <location>
        <begin position="20"/>
        <end position="41"/>
    </location>
</feature>
<dbReference type="HOGENOM" id="CLU_1280876_0_0_14"/>
<dbReference type="InParanoid" id="A0A061AHJ5"/>
<accession>A0A061AHJ5</accession>
<dbReference type="Proteomes" id="UP000032434">
    <property type="component" value="Chromosome 1"/>
</dbReference>
<keyword evidence="1" id="KW-0812">Transmembrane</keyword>
<organism evidence="2 3">
    <name type="scientific">Acholeplasma oculi</name>
    <dbReference type="NCBI Taxonomy" id="35623"/>
    <lineage>
        <taxon>Bacteria</taxon>
        <taxon>Bacillati</taxon>
        <taxon>Mycoplasmatota</taxon>
        <taxon>Mollicutes</taxon>
        <taxon>Acholeplasmatales</taxon>
        <taxon>Acholeplasmataceae</taxon>
        <taxon>Acholeplasma</taxon>
    </lineage>
</organism>
<dbReference type="OrthoDB" id="384579at2"/>
<gene>
    <name evidence="2" type="ORF">Aocu_10080</name>
</gene>
<keyword evidence="1" id="KW-1133">Transmembrane helix</keyword>
<proteinExistence type="predicted"/>